<organism evidence="1">
    <name type="scientific">Ensete ventricosum</name>
    <name type="common">Abyssinian banana</name>
    <name type="synonym">Musa ensete</name>
    <dbReference type="NCBI Taxonomy" id="4639"/>
    <lineage>
        <taxon>Eukaryota</taxon>
        <taxon>Viridiplantae</taxon>
        <taxon>Streptophyta</taxon>
        <taxon>Embryophyta</taxon>
        <taxon>Tracheophyta</taxon>
        <taxon>Spermatophyta</taxon>
        <taxon>Magnoliopsida</taxon>
        <taxon>Liliopsida</taxon>
        <taxon>Zingiberales</taxon>
        <taxon>Musaceae</taxon>
        <taxon>Ensete</taxon>
    </lineage>
</organism>
<gene>
    <name evidence="1" type="ORF">BHM03_00011144</name>
</gene>
<dbReference type="EMBL" id="KV875643">
    <property type="protein sequence ID" value="RZR72195.1"/>
    <property type="molecule type" value="Genomic_DNA"/>
</dbReference>
<protein>
    <submittedName>
        <fullName evidence="1">Uncharacterized protein</fullName>
    </submittedName>
</protein>
<proteinExistence type="predicted"/>
<evidence type="ECO:0000313" key="1">
    <source>
        <dbReference type="EMBL" id="RZR72195.1"/>
    </source>
</evidence>
<dbReference type="Proteomes" id="UP000290560">
    <property type="component" value="Unassembled WGS sequence"/>
</dbReference>
<dbReference type="AlphaFoldDB" id="A0A445MD60"/>
<reference evidence="1" key="1">
    <citation type="journal article" date="2018" name="Data Brief">
        <title>Genome sequence data from 17 accessions of Ensete ventricosum, a staple food crop for millions in Ethiopia.</title>
        <authorList>
            <person name="Yemataw Z."/>
            <person name="Muzemil S."/>
            <person name="Ambachew D."/>
            <person name="Tripathi L."/>
            <person name="Tesfaye K."/>
            <person name="Chala A."/>
            <person name="Farbos A."/>
            <person name="O'Neill P."/>
            <person name="Moore K."/>
            <person name="Grant M."/>
            <person name="Studholme D.J."/>
        </authorList>
    </citation>
    <scope>NUCLEOTIDE SEQUENCE [LARGE SCALE GENOMIC DNA]</scope>
    <source>
        <tissue evidence="1">Leaf</tissue>
    </source>
</reference>
<name>A0A445MD60_ENSVE</name>
<sequence>MKRHDPTLAFARVNIVDLYPRKALCLRSMFCFLCQLPSCSLGTSSSSAQVALSLSLH</sequence>
<accession>A0A445MD60</accession>